<sequence length="54" mass="5852">SASLALIGDSKGQRLNSTCQVYSRATAYNGACAVICSCYWPDDFPNPLTGRRHD</sequence>
<dbReference type="InterPro" id="IPR008701">
    <property type="entry name" value="NPP1"/>
</dbReference>
<dbReference type="Proteomes" id="UP000016933">
    <property type="component" value="Unassembled WGS sequence"/>
</dbReference>
<proteinExistence type="predicted"/>
<feature type="non-terminal residue" evidence="1">
    <location>
        <position position="1"/>
    </location>
</feature>
<evidence type="ECO:0000313" key="1">
    <source>
        <dbReference type="EMBL" id="EME38665.1"/>
    </source>
</evidence>
<reference evidence="2" key="1">
    <citation type="journal article" date="2012" name="PLoS Genet.">
        <title>The genomes of the fungal plant pathogens Cladosporium fulvum and Dothistroma septosporum reveal adaptation to different hosts and lifestyles but also signatures of common ancestry.</title>
        <authorList>
            <person name="de Wit P.J.G.M."/>
            <person name="van der Burgt A."/>
            <person name="Oekmen B."/>
            <person name="Stergiopoulos I."/>
            <person name="Abd-Elsalam K.A."/>
            <person name="Aerts A.L."/>
            <person name="Bahkali A.H."/>
            <person name="Beenen H.G."/>
            <person name="Chettri P."/>
            <person name="Cox M.P."/>
            <person name="Datema E."/>
            <person name="de Vries R.P."/>
            <person name="Dhillon B."/>
            <person name="Ganley A.R."/>
            <person name="Griffiths S.A."/>
            <person name="Guo Y."/>
            <person name="Hamelin R.C."/>
            <person name="Henrissat B."/>
            <person name="Kabir M.S."/>
            <person name="Jashni M.K."/>
            <person name="Kema G."/>
            <person name="Klaubauf S."/>
            <person name="Lapidus A."/>
            <person name="Levasseur A."/>
            <person name="Lindquist E."/>
            <person name="Mehrabi R."/>
            <person name="Ohm R.A."/>
            <person name="Owen T.J."/>
            <person name="Salamov A."/>
            <person name="Schwelm A."/>
            <person name="Schijlen E."/>
            <person name="Sun H."/>
            <person name="van den Burg H.A."/>
            <person name="van Ham R.C.H.J."/>
            <person name="Zhang S."/>
            <person name="Goodwin S.B."/>
            <person name="Grigoriev I.V."/>
            <person name="Collemare J."/>
            <person name="Bradshaw R.E."/>
        </authorList>
    </citation>
    <scope>NUCLEOTIDE SEQUENCE [LARGE SCALE GENOMIC DNA]</scope>
    <source>
        <strain evidence="2">NZE10 / CBS 128990</strain>
    </source>
</reference>
<dbReference type="OrthoDB" id="89086at2759"/>
<name>M2YI92_DOTSN</name>
<organism evidence="1 2">
    <name type="scientific">Dothistroma septosporum (strain NZE10 / CBS 128990)</name>
    <name type="common">Red band needle blight fungus</name>
    <name type="synonym">Mycosphaerella pini</name>
    <dbReference type="NCBI Taxonomy" id="675120"/>
    <lineage>
        <taxon>Eukaryota</taxon>
        <taxon>Fungi</taxon>
        <taxon>Dikarya</taxon>
        <taxon>Ascomycota</taxon>
        <taxon>Pezizomycotina</taxon>
        <taxon>Dothideomycetes</taxon>
        <taxon>Dothideomycetidae</taxon>
        <taxon>Mycosphaerellales</taxon>
        <taxon>Mycosphaerellaceae</taxon>
        <taxon>Dothistroma</taxon>
    </lineage>
</organism>
<dbReference type="Pfam" id="PF05630">
    <property type="entry name" value="NPP1"/>
    <property type="match status" value="1"/>
</dbReference>
<protein>
    <submittedName>
        <fullName evidence="1">Uncharacterized protein</fullName>
    </submittedName>
</protein>
<accession>M2YI92</accession>
<dbReference type="AlphaFoldDB" id="M2YI92"/>
<dbReference type="EMBL" id="KB446546">
    <property type="protein sequence ID" value="EME38665.1"/>
    <property type="molecule type" value="Genomic_DNA"/>
</dbReference>
<dbReference type="HOGENOM" id="CLU_3055932_0_0_1"/>
<gene>
    <name evidence="1" type="ORF">DOTSEDRAFT_114624</name>
</gene>
<feature type="non-terminal residue" evidence="1">
    <location>
        <position position="54"/>
    </location>
</feature>
<evidence type="ECO:0000313" key="2">
    <source>
        <dbReference type="Proteomes" id="UP000016933"/>
    </source>
</evidence>
<keyword evidence="2" id="KW-1185">Reference proteome</keyword>
<reference evidence="1 2" key="2">
    <citation type="journal article" date="2012" name="PLoS Pathog.">
        <title>Diverse lifestyles and strategies of plant pathogenesis encoded in the genomes of eighteen Dothideomycetes fungi.</title>
        <authorList>
            <person name="Ohm R.A."/>
            <person name="Feau N."/>
            <person name="Henrissat B."/>
            <person name="Schoch C.L."/>
            <person name="Horwitz B.A."/>
            <person name="Barry K.W."/>
            <person name="Condon B.J."/>
            <person name="Copeland A.C."/>
            <person name="Dhillon B."/>
            <person name="Glaser F."/>
            <person name="Hesse C.N."/>
            <person name="Kosti I."/>
            <person name="LaButti K."/>
            <person name="Lindquist E.A."/>
            <person name="Lucas S."/>
            <person name="Salamov A.A."/>
            <person name="Bradshaw R.E."/>
            <person name="Ciuffetti L."/>
            <person name="Hamelin R.C."/>
            <person name="Kema G.H.J."/>
            <person name="Lawrence C."/>
            <person name="Scott J.A."/>
            <person name="Spatafora J.W."/>
            <person name="Turgeon B.G."/>
            <person name="de Wit P.J.G.M."/>
            <person name="Zhong S."/>
            <person name="Goodwin S.B."/>
            <person name="Grigoriev I.V."/>
        </authorList>
    </citation>
    <scope>NUCLEOTIDE SEQUENCE [LARGE SCALE GENOMIC DNA]</scope>
    <source>
        <strain evidence="2">NZE10 / CBS 128990</strain>
    </source>
</reference>